<comment type="caution">
    <text evidence="10">Lacks conserved residue(s) required for the propagation of feature annotation.</text>
</comment>
<feature type="active site" description="Proton acceptor" evidence="10">
    <location>
        <position position="144"/>
    </location>
</feature>
<keyword evidence="4 10" id="KW-0808">Transferase</keyword>
<organism evidence="12 13">
    <name type="scientific">Tritrichomonas foetus</name>
    <dbReference type="NCBI Taxonomy" id="1144522"/>
    <lineage>
        <taxon>Eukaryota</taxon>
        <taxon>Metamonada</taxon>
        <taxon>Parabasalia</taxon>
        <taxon>Tritrichomonadida</taxon>
        <taxon>Tritrichomonadidae</taxon>
        <taxon>Tritrichomonas</taxon>
    </lineage>
</organism>
<evidence type="ECO:0000256" key="8">
    <source>
        <dbReference type="ARBA" id="ARBA00023152"/>
    </source>
</evidence>
<evidence type="ECO:0000256" key="1">
    <source>
        <dbReference type="ARBA" id="ARBA00001946"/>
    </source>
</evidence>
<comment type="caution">
    <text evidence="12">The sequence shown here is derived from an EMBL/GenBank/DDBJ whole genome shotgun (WGS) entry which is preliminary data.</text>
</comment>
<dbReference type="InterPro" id="IPR011403">
    <property type="entry name" value="PPi-PFK_TM0289"/>
</dbReference>
<evidence type="ECO:0000313" key="13">
    <source>
        <dbReference type="Proteomes" id="UP000179807"/>
    </source>
</evidence>
<dbReference type="GO" id="GO:0009749">
    <property type="term" value="P:response to glucose"/>
    <property type="evidence" value="ECO:0007669"/>
    <property type="project" value="TreeGrafter"/>
</dbReference>
<keyword evidence="13" id="KW-1185">Reference proteome</keyword>
<dbReference type="RefSeq" id="XP_068362281.1">
    <property type="nucleotide sequence ID" value="XM_068502339.1"/>
</dbReference>
<evidence type="ECO:0000256" key="5">
    <source>
        <dbReference type="ARBA" id="ARBA00022723"/>
    </source>
</evidence>
<dbReference type="EMBL" id="MLAK01000647">
    <property type="protein sequence ID" value="OHT09145.1"/>
    <property type="molecule type" value="Genomic_DNA"/>
</dbReference>
<dbReference type="Proteomes" id="UP000179807">
    <property type="component" value="Unassembled WGS sequence"/>
</dbReference>
<dbReference type="GO" id="GO:0047334">
    <property type="term" value="F:diphosphate-fructose-6-phosphate 1-phosphotransferase activity"/>
    <property type="evidence" value="ECO:0007669"/>
    <property type="project" value="UniProtKB-EC"/>
</dbReference>
<comment type="catalytic activity">
    <reaction evidence="9 10">
        <text>beta-D-fructose 6-phosphate + diphosphate = beta-D-fructose 1,6-bisphosphate + phosphate + H(+)</text>
        <dbReference type="Rhea" id="RHEA:13613"/>
        <dbReference type="ChEBI" id="CHEBI:15378"/>
        <dbReference type="ChEBI" id="CHEBI:32966"/>
        <dbReference type="ChEBI" id="CHEBI:33019"/>
        <dbReference type="ChEBI" id="CHEBI:43474"/>
        <dbReference type="ChEBI" id="CHEBI:57634"/>
        <dbReference type="EC" id="2.7.1.90"/>
    </reaction>
</comment>
<keyword evidence="3 10" id="KW-0963">Cytoplasm</keyword>
<dbReference type="GO" id="GO:0046872">
    <property type="term" value="F:metal ion binding"/>
    <property type="evidence" value="ECO:0007669"/>
    <property type="project" value="UniProtKB-KW"/>
</dbReference>
<dbReference type="PIRSF" id="PIRSF036482">
    <property type="entry name" value="PPi_PFK_TM0289"/>
    <property type="match status" value="1"/>
</dbReference>
<dbReference type="GO" id="GO:0006002">
    <property type="term" value="P:fructose 6-phosphate metabolic process"/>
    <property type="evidence" value="ECO:0007669"/>
    <property type="project" value="InterPro"/>
</dbReference>
<dbReference type="InterPro" id="IPR000023">
    <property type="entry name" value="Phosphofructokinase_dom"/>
</dbReference>
<dbReference type="AlphaFoldDB" id="A0A1J4KCJ5"/>
<dbReference type="SUPFAM" id="SSF53784">
    <property type="entry name" value="Phosphofructokinase"/>
    <property type="match status" value="1"/>
</dbReference>
<comment type="pathway">
    <text evidence="10">Carbohydrate degradation; glycolysis; D-glyceraldehyde 3-phosphate and glycerone phosphate from D-glucose: step 3/4.</text>
</comment>
<accession>A0A1J4KCJ5</accession>
<feature type="binding site" evidence="10">
    <location>
        <position position="17"/>
    </location>
    <ligand>
        <name>diphosphate</name>
        <dbReference type="ChEBI" id="CHEBI:33019"/>
    </ligand>
</feature>
<keyword evidence="5 10" id="KW-0479">Metal-binding</keyword>
<dbReference type="Gene3D" id="3.40.50.450">
    <property type="match status" value="1"/>
</dbReference>
<name>A0A1J4KCJ5_9EUKA</name>
<evidence type="ECO:0000259" key="11">
    <source>
        <dbReference type="Pfam" id="PF00365"/>
    </source>
</evidence>
<keyword evidence="7 10" id="KW-0460">Magnesium</keyword>
<proteinExistence type="inferred from homology"/>
<keyword evidence="6 10" id="KW-0418">Kinase</keyword>
<comment type="similarity">
    <text evidence="10">Belongs to the phosphofructokinase type A (PFKA) family. PPi-dependent PFK group II subfamily. Clade 'Short' sub-subfamily.</text>
</comment>
<comment type="subcellular location">
    <subcellularLocation>
        <location evidence="10">Cytoplasm</location>
    </subcellularLocation>
</comment>
<evidence type="ECO:0000256" key="7">
    <source>
        <dbReference type="ARBA" id="ARBA00022842"/>
    </source>
</evidence>
<dbReference type="UniPathway" id="UPA00109">
    <property type="reaction ID" value="UER00182"/>
</dbReference>
<evidence type="ECO:0000256" key="10">
    <source>
        <dbReference type="HAMAP-Rule" id="MF_01979"/>
    </source>
</evidence>
<dbReference type="GeneID" id="94837043"/>
<dbReference type="HAMAP" id="MF_01979">
    <property type="entry name" value="Phosphofructokinase_II_Short"/>
    <property type="match status" value="1"/>
</dbReference>
<evidence type="ECO:0000256" key="9">
    <source>
        <dbReference type="ARBA" id="ARBA00048072"/>
    </source>
</evidence>
<evidence type="ECO:0000256" key="2">
    <source>
        <dbReference type="ARBA" id="ARBA00003138"/>
    </source>
</evidence>
<protein>
    <recommendedName>
        <fullName evidence="10">Pyrophosphate--fructose 6-phosphate 1-phosphotransferase</fullName>
        <ecNumber evidence="10">2.7.1.90</ecNumber>
    </recommendedName>
    <alternativeName>
        <fullName evidence="10">6-phosphofructokinase, pyrophosphate dependent</fullName>
    </alternativeName>
    <alternativeName>
        <fullName evidence="10">PPi-dependent phosphofructokinase</fullName>
        <shortName evidence="10">PPi-PFK</shortName>
    </alternativeName>
    <alternativeName>
        <fullName evidence="10">Pyrophosphate-dependent 6-phosphofructose-1-kinase</fullName>
    </alternativeName>
</protein>
<dbReference type="OrthoDB" id="537915at2759"/>
<keyword evidence="8 10" id="KW-0324">Glycolysis</keyword>
<dbReference type="GO" id="GO:0005829">
    <property type="term" value="C:cytosol"/>
    <property type="evidence" value="ECO:0007669"/>
    <property type="project" value="TreeGrafter"/>
</dbReference>
<feature type="site" description="Important for catalytic activity; stabilizes the transition state when the phosphoryl donor is PPi" evidence="10">
    <location>
        <position position="141"/>
    </location>
</feature>
<dbReference type="VEuPathDB" id="TrichDB:TRFO_22061"/>
<dbReference type="PANTHER" id="PTHR43650:SF1">
    <property type="entry name" value="PYROPHOSPHATE--FRUCTOSE 6-PHOSPHATE 1-PHOSPHOTRANSFERASE SUBUNIT BETA 2"/>
    <property type="match status" value="1"/>
</dbReference>
<dbReference type="PANTHER" id="PTHR43650">
    <property type="entry name" value="PYROPHOSPHATE--FRUCTOSE 6-PHOSPHATE 1-PHOSPHOTRANSFERASE"/>
    <property type="match status" value="1"/>
</dbReference>
<dbReference type="Pfam" id="PF00365">
    <property type="entry name" value="PFK"/>
    <property type="match status" value="1"/>
</dbReference>
<feature type="binding site" evidence="10">
    <location>
        <position position="249"/>
    </location>
    <ligand>
        <name>substrate</name>
    </ligand>
</feature>
<comment type="subunit">
    <text evidence="10">Homotetramer.</text>
</comment>
<feature type="binding site" evidence="10">
    <location>
        <position position="116"/>
    </location>
    <ligand>
        <name>Mg(2+)</name>
        <dbReference type="ChEBI" id="CHEBI:18420"/>
        <note>catalytic</note>
    </ligand>
</feature>
<feature type="binding site" evidence="10">
    <location>
        <begin position="142"/>
        <end position="144"/>
    </location>
    <ligand>
        <name>substrate</name>
    </ligand>
</feature>
<comment type="activity regulation">
    <text evidence="10">Non-allosteric.</text>
</comment>
<dbReference type="InterPro" id="IPR035966">
    <property type="entry name" value="PKF_sf"/>
</dbReference>
<dbReference type="EC" id="2.7.1.90" evidence="10"/>
<comment type="function">
    <text evidence="2 10">Catalyzes the phosphorylation of D-fructose 6-phosphate, the first committing step of glycolysis. Uses inorganic phosphate (PPi) as phosphoryl donor instead of ATP like common ATP-dependent phosphofructokinases (ATP-PFKs), which renders the reaction reversible, and can thus function both in glycolysis and gluconeogenesis. Consistently, PPi-PFK can replace the enzymes of both the forward (ATP-PFK) and reverse (fructose-bisphosphatase (FBPase)) reactions.</text>
</comment>
<evidence type="ECO:0000256" key="6">
    <source>
        <dbReference type="ARBA" id="ARBA00022777"/>
    </source>
</evidence>
<comment type="cofactor">
    <cofactor evidence="1 10">
        <name>Mg(2+)</name>
        <dbReference type="ChEBI" id="CHEBI:18420"/>
    </cofactor>
</comment>
<feature type="site" description="Important for catalytic activity and substrate specificity; stabilizes the transition state when the phosphoryl donor is PPi; prevents ATP from binding by mimicking the alpha-phosphate group of ATP" evidence="10">
    <location>
        <position position="117"/>
    </location>
</feature>
<dbReference type="GO" id="GO:0003872">
    <property type="term" value="F:6-phosphofructokinase activity"/>
    <property type="evidence" value="ECO:0007669"/>
    <property type="project" value="UniProtKB-UniRule"/>
</dbReference>
<evidence type="ECO:0000256" key="4">
    <source>
        <dbReference type="ARBA" id="ARBA00022679"/>
    </source>
</evidence>
<dbReference type="FunFam" id="3.40.50.450:FF:000039">
    <property type="entry name" value="Pyrophosphate--fructose 6-phosphate 1-phosphotransferase"/>
    <property type="match status" value="1"/>
</dbReference>
<feature type="domain" description="Phosphofructokinase" evidence="11">
    <location>
        <begin position="10"/>
        <end position="335"/>
    </location>
</feature>
<reference evidence="12" key="1">
    <citation type="submission" date="2016-10" db="EMBL/GenBank/DDBJ databases">
        <authorList>
            <person name="Benchimol M."/>
            <person name="Almeida L.G."/>
            <person name="Vasconcelos A.T."/>
            <person name="Perreira-Neves A."/>
            <person name="Rosa I.A."/>
            <person name="Tasca T."/>
            <person name="Bogo M.R."/>
            <person name="de Souza W."/>
        </authorList>
    </citation>
    <scope>NUCLEOTIDE SEQUENCE [LARGE SCALE GENOMIC DNA]</scope>
    <source>
        <strain evidence="12">K</strain>
    </source>
</reference>
<dbReference type="Gene3D" id="3.40.50.460">
    <property type="entry name" value="Phosphofructokinase domain"/>
    <property type="match status" value="1"/>
</dbReference>
<dbReference type="InterPro" id="IPR022953">
    <property type="entry name" value="ATP_PFK"/>
</dbReference>
<evidence type="ECO:0000256" key="3">
    <source>
        <dbReference type="ARBA" id="ARBA00022490"/>
    </source>
</evidence>
<dbReference type="PRINTS" id="PR00476">
    <property type="entry name" value="PHFRCTKINASE"/>
</dbReference>
<gene>
    <name evidence="12" type="ORF">TRFO_22061</name>
</gene>
<sequence length="430" mass="47513">MSTEEEEPILAILCGGGPAPGLNGVIAGATLYALRLNWKVIGFVEGFKYLMTGDINIVKEKMVTLTYEDVSRIHSQGGTILKTSRANPMQDPKYLENVRTVLRELKVRYLLTIGGDDTSSSAFSIAQGMDGNEISVINCPKTIDNDLPLPAGQSTFGFHTARSVGTEIVHNLMVDSKSAPRWFLVEVLGRTAGHLSLGIAQATGAQLCLIPEEFTNTEIEFEDVVELIETAILKRLAYGKPYGVCVISEGIASRMTSKALFKLFGNKEPPKDPHGHILFDDAEFSRSLSKELLQRLSGCGIKITPKKLGFELRCADPVAEDCVYTRELGFGAIDAFLAGKSSHLIVREDNQVKTWAFKDLIDQETGRIKPRLVNVTSQSFKVARTYMWRMSSKDFENHDLVAKVAAKGNMTPEQFIEKFSHLKNVTYEPE</sequence>
<evidence type="ECO:0000313" key="12">
    <source>
        <dbReference type="EMBL" id="OHT09145.1"/>
    </source>
</evidence>